<dbReference type="InterPro" id="IPR010390">
    <property type="entry name" value="ABC-2_transporter-like"/>
</dbReference>
<evidence type="ECO:0000256" key="1">
    <source>
        <dbReference type="SAM" id="Phobius"/>
    </source>
</evidence>
<protein>
    <submittedName>
        <fullName evidence="2">ABC-2 type transport system permease protein</fullName>
    </submittedName>
</protein>
<keyword evidence="3" id="KW-1185">Reference proteome</keyword>
<proteinExistence type="predicted"/>
<feature type="transmembrane region" description="Helical" evidence="1">
    <location>
        <begin position="21"/>
        <end position="43"/>
    </location>
</feature>
<reference evidence="2 3" key="1">
    <citation type="submission" date="2016-10" db="EMBL/GenBank/DDBJ databases">
        <authorList>
            <person name="de Groot N.N."/>
        </authorList>
    </citation>
    <scope>NUCLEOTIDE SEQUENCE [LARGE SCALE GENOMIC DNA]</scope>
    <source>
        <strain evidence="2 3">CPCC 202699</strain>
    </source>
</reference>
<organism evidence="2 3">
    <name type="scientific">Amycolatopsis xylanica</name>
    <dbReference type="NCBI Taxonomy" id="589385"/>
    <lineage>
        <taxon>Bacteria</taxon>
        <taxon>Bacillati</taxon>
        <taxon>Actinomycetota</taxon>
        <taxon>Actinomycetes</taxon>
        <taxon>Pseudonocardiales</taxon>
        <taxon>Pseudonocardiaceae</taxon>
        <taxon>Amycolatopsis</taxon>
    </lineage>
</organism>
<dbReference type="RefSeq" id="WP_091298919.1">
    <property type="nucleotide sequence ID" value="NZ_FNON01000013.1"/>
</dbReference>
<dbReference type="Pfam" id="PF06182">
    <property type="entry name" value="ABC2_membrane_6"/>
    <property type="match status" value="1"/>
</dbReference>
<keyword evidence="1" id="KW-0812">Transmembrane</keyword>
<evidence type="ECO:0000313" key="3">
    <source>
        <dbReference type="Proteomes" id="UP000199515"/>
    </source>
</evidence>
<keyword evidence="1" id="KW-0472">Membrane</keyword>
<name>A0A1H3SB72_9PSEU</name>
<dbReference type="OrthoDB" id="62003at2"/>
<feature type="transmembrane region" description="Helical" evidence="1">
    <location>
        <begin position="114"/>
        <end position="135"/>
    </location>
</feature>
<gene>
    <name evidence="2" type="ORF">SAMN05421504_11397</name>
</gene>
<accession>A0A1H3SB72</accession>
<dbReference type="Proteomes" id="UP000199515">
    <property type="component" value="Unassembled WGS sequence"/>
</dbReference>
<keyword evidence="1" id="KW-1133">Transmembrane helix</keyword>
<feature type="transmembrane region" description="Helical" evidence="1">
    <location>
        <begin position="235"/>
        <end position="253"/>
    </location>
</feature>
<dbReference type="EMBL" id="FNON01000013">
    <property type="protein sequence ID" value="SDZ35276.1"/>
    <property type="molecule type" value="Genomic_DNA"/>
</dbReference>
<evidence type="ECO:0000313" key="2">
    <source>
        <dbReference type="EMBL" id="SDZ35276.1"/>
    </source>
</evidence>
<dbReference type="PANTHER" id="PTHR36832:SF1">
    <property type="entry name" value="SLR1174 PROTEIN"/>
    <property type="match status" value="1"/>
</dbReference>
<dbReference type="STRING" id="589385.SAMN05421504_11397"/>
<sequence>MSVQWSLARVPVLTELTHRSRLASAAAMGVLQVVLGYFLWHALYAGTTVAAGMNVDQAVTYATMAVLVTRIRWASRIFSRDALWSLVNDGRIAYWFLRPVSARRYHLLKSTGEALYWGGWSLAGYLVALATGLIQPPPDPAVALASVVSLLLGQVVEYHLLLAVDLLCFWMTTNNNARRVYHFIADFLSGAFVPLWYLPDAVVTFAGLLPFQSTLNVPLSLYTGRIPPADAPGQLMLQAGWCVLLAGLTRVMWARVERRVETQGG</sequence>
<feature type="transmembrane region" description="Helical" evidence="1">
    <location>
        <begin position="141"/>
        <end position="168"/>
    </location>
</feature>
<dbReference type="AlphaFoldDB" id="A0A1H3SB72"/>
<dbReference type="PANTHER" id="PTHR36832">
    <property type="entry name" value="SLR1174 PROTEIN-RELATED"/>
    <property type="match status" value="1"/>
</dbReference>